<comment type="caution">
    <text evidence="1">The sequence shown here is derived from an EMBL/GenBank/DDBJ whole genome shotgun (WGS) entry which is preliminary data.</text>
</comment>
<protein>
    <submittedName>
        <fullName evidence="1">Uncharacterized protein</fullName>
    </submittedName>
</protein>
<organism evidence="1 2">
    <name type="scientific">Suillus placidus</name>
    <dbReference type="NCBI Taxonomy" id="48579"/>
    <lineage>
        <taxon>Eukaryota</taxon>
        <taxon>Fungi</taxon>
        <taxon>Dikarya</taxon>
        <taxon>Basidiomycota</taxon>
        <taxon>Agaricomycotina</taxon>
        <taxon>Agaricomycetes</taxon>
        <taxon>Agaricomycetidae</taxon>
        <taxon>Boletales</taxon>
        <taxon>Suillineae</taxon>
        <taxon>Suillaceae</taxon>
        <taxon>Suillus</taxon>
    </lineage>
</organism>
<dbReference type="AlphaFoldDB" id="A0A9P7CXS7"/>
<gene>
    <name evidence="1" type="ORF">EV702DRAFT_1203047</name>
</gene>
<evidence type="ECO:0000313" key="1">
    <source>
        <dbReference type="EMBL" id="KAG1769065.1"/>
    </source>
</evidence>
<dbReference type="EMBL" id="JABBWD010000075">
    <property type="protein sequence ID" value="KAG1769065.1"/>
    <property type="molecule type" value="Genomic_DNA"/>
</dbReference>
<accession>A0A9P7CXS7</accession>
<keyword evidence="2" id="KW-1185">Reference proteome</keyword>
<name>A0A9P7CXS7_9AGAM</name>
<dbReference type="OrthoDB" id="3255261at2759"/>
<dbReference type="Proteomes" id="UP000714275">
    <property type="component" value="Unassembled WGS sequence"/>
</dbReference>
<evidence type="ECO:0000313" key="2">
    <source>
        <dbReference type="Proteomes" id="UP000714275"/>
    </source>
</evidence>
<reference evidence="1" key="1">
    <citation type="journal article" date="2020" name="New Phytol.">
        <title>Comparative genomics reveals dynamic genome evolution in host specialist ectomycorrhizal fungi.</title>
        <authorList>
            <person name="Lofgren L.A."/>
            <person name="Nguyen N.H."/>
            <person name="Vilgalys R."/>
            <person name="Ruytinx J."/>
            <person name="Liao H.L."/>
            <person name="Branco S."/>
            <person name="Kuo A."/>
            <person name="LaButti K."/>
            <person name="Lipzen A."/>
            <person name="Andreopoulos W."/>
            <person name="Pangilinan J."/>
            <person name="Riley R."/>
            <person name="Hundley H."/>
            <person name="Na H."/>
            <person name="Barry K."/>
            <person name="Grigoriev I.V."/>
            <person name="Stajich J.E."/>
            <person name="Kennedy P.G."/>
        </authorList>
    </citation>
    <scope>NUCLEOTIDE SEQUENCE</scope>
    <source>
        <strain evidence="1">DOB743</strain>
    </source>
</reference>
<sequence>MWSWDTQPNSHAQRKFIELIFDRTGKYPNWDPPSEIPVRVISDPHRLSLHVDVEQVGSYGRIDKATGNLIPQGSIYSDDFKHYLIDAGINIESGEHLPEDCPEESEFTTWSKNVKRIELNVDSQAGVPEIATAAIKGTWQVKKGTAGAVLLMNNPRMKRITADALGKLAKIRLLQSMHLVTKVFYCPAFSMHLSDTSGESFSIALLGSAPILAPVGTVDVMATMRWWSDTQTGLARNGCKTEHCYTPLYELLHVRHPRNRRSSPSPVRTGEMLWIAPPLPWAPLLEDGTEVPIYIHQDTDSSDSEPEQG</sequence>
<proteinExistence type="predicted"/>